<comment type="similarity">
    <text evidence="1">Belongs to the AAA ATPase family.</text>
</comment>
<evidence type="ECO:0000313" key="5">
    <source>
        <dbReference type="EMBL" id="MSC53142.1"/>
    </source>
</evidence>
<dbReference type="InterPro" id="IPR050221">
    <property type="entry name" value="26S_Proteasome_ATPase"/>
</dbReference>
<protein>
    <submittedName>
        <fullName evidence="5">AAA family ATPase</fullName>
    </submittedName>
</protein>
<keyword evidence="2" id="KW-0547">Nucleotide-binding</keyword>
<dbReference type="InterPro" id="IPR003959">
    <property type="entry name" value="ATPase_AAA_core"/>
</dbReference>
<sequence length="341" mass="38825">MARADLLCELIKYGLLNNPTNFRKAAEALCADERAKQHTVLANKIEDLLKTSHESITKDITNPSMLRGTVNEQNLFVEKIPQKRLDHLILPDTVRSVCQDLISEQNRADLLRSYGIEPRNRLLLIGPPGNGKTSLAEAIAESLMIPLLTVRYESIIGSYLGETASRLSKLFEYAKTRECVLFFDEFETLGKERGDIHETGEIKRVVSSLLLQIDALPSYVIAIAATNHDTLLDKAAWRRFQIKLEIPRPSRRNLEEYYRSFEREHEFSFGLQASTLAKKTLGISYAEAEEFALSVYRQYILSLPNENSKIITEKVIRDWQSQVIVPHDMEKGVADKCRTDL</sequence>
<dbReference type="AlphaFoldDB" id="A0A844DQY3"/>
<dbReference type="SUPFAM" id="SSF52540">
    <property type="entry name" value="P-loop containing nucleoside triphosphate hydrolases"/>
    <property type="match status" value="1"/>
</dbReference>
<evidence type="ECO:0000256" key="2">
    <source>
        <dbReference type="ARBA" id="ARBA00022741"/>
    </source>
</evidence>
<dbReference type="InterPro" id="IPR003593">
    <property type="entry name" value="AAA+_ATPase"/>
</dbReference>
<reference evidence="5 6" key="1">
    <citation type="journal article" date="2019" name="Nat. Med.">
        <title>A library of human gut bacterial isolates paired with longitudinal multiomics data enables mechanistic microbiome research.</title>
        <authorList>
            <person name="Poyet M."/>
            <person name="Groussin M."/>
            <person name="Gibbons S.M."/>
            <person name="Avila-Pacheco J."/>
            <person name="Jiang X."/>
            <person name="Kearney S.M."/>
            <person name="Perrotta A.R."/>
            <person name="Berdy B."/>
            <person name="Zhao S."/>
            <person name="Lieberman T.D."/>
            <person name="Swanson P.K."/>
            <person name="Smith M."/>
            <person name="Roesemann S."/>
            <person name="Alexander J.E."/>
            <person name="Rich S.A."/>
            <person name="Livny J."/>
            <person name="Vlamakis H."/>
            <person name="Clish C."/>
            <person name="Bullock K."/>
            <person name="Deik A."/>
            <person name="Scott J."/>
            <person name="Pierce K.A."/>
            <person name="Xavier R.J."/>
            <person name="Alm E.J."/>
        </authorList>
    </citation>
    <scope>NUCLEOTIDE SEQUENCE [LARGE SCALE GENOMIC DNA]</scope>
    <source>
        <strain evidence="5 6">BIOML-B1</strain>
    </source>
</reference>
<dbReference type="SMART" id="SM00382">
    <property type="entry name" value="AAA"/>
    <property type="match status" value="1"/>
</dbReference>
<gene>
    <name evidence="5" type="ORF">GKE10_14885</name>
</gene>
<dbReference type="EMBL" id="WKQM01000064">
    <property type="protein sequence ID" value="MSC53142.1"/>
    <property type="molecule type" value="Genomic_DNA"/>
</dbReference>
<proteinExistence type="inferred from homology"/>
<organism evidence="5 6">
    <name type="scientific">Faecalibacterium prausnitzii</name>
    <dbReference type="NCBI Taxonomy" id="853"/>
    <lineage>
        <taxon>Bacteria</taxon>
        <taxon>Bacillati</taxon>
        <taxon>Bacillota</taxon>
        <taxon>Clostridia</taxon>
        <taxon>Eubacteriales</taxon>
        <taxon>Oscillospiraceae</taxon>
        <taxon>Faecalibacterium</taxon>
    </lineage>
</organism>
<dbReference type="CDD" id="cd19481">
    <property type="entry name" value="RecA-like_protease"/>
    <property type="match status" value="1"/>
</dbReference>
<name>A0A844DQY3_9FIRM</name>
<evidence type="ECO:0000313" key="6">
    <source>
        <dbReference type="Proteomes" id="UP000462091"/>
    </source>
</evidence>
<accession>A0A844DQY3</accession>
<dbReference type="Gene3D" id="3.40.50.300">
    <property type="entry name" value="P-loop containing nucleotide triphosphate hydrolases"/>
    <property type="match status" value="1"/>
</dbReference>
<dbReference type="Proteomes" id="UP000462091">
    <property type="component" value="Unassembled WGS sequence"/>
</dbReference>
<keyword evidence="3" id="KW-0067">ATP-binding</keyword>
<dbReference type="GO" id="GO:0016887">
    <property type="term" value="F:ATP hydrolysis activity"/>
    <property type="evidence" value="ECO:0007669"/>
    <property type="project" value="InterPro"/>
</dbReference>
<dbReference type="Pfam" id="PF00004">
    <property type="entry name" value="AAA"/>
    <property type="match status" value="1"/>
</dbReference>
<feature type="domain" description="AAA+ ATPase" evidence="4">
    <location>
        <begin position="118"/>
        <end position="250"/>
    </location>
</feature>
<comment type="caution">
    <text evidence="5">The sequence shown here is derived from an EMBL/GenBank/DDBJ whole genome shotgun (WGS) entry which is preliminary data.</text>
</comment>
<dbReference type="InterPro" id="IPR027417">
    <property type="entry name" value="P-loop_NTPase"/>
</dbReference>
<dbReference type="PANTHER" id="PTHR23073">
    <property type="entry name" value="26S PROTEASOME REGULATORY SUBUNIT"/>
    <property type="match status" value="1"/>
</dbReference>
<evidence type="ECO:0000259" key="4">
    <source>
        <dbReference type="SMART" id="SM00382"/>
    </source>
</evidence>
<dbReference type="GO" id="GO:0005524">
    <property type="term" value="F:ATP binding"/>
    <property type="evidence" value="ECO:0007669"/>
    <property type="project" value="UniProtKB-KW"/>
</dbReference>
<evidence type="ECO:0000256" key="1">
    <source>
        <dbReference type="ARBA" id="ARBA00006914"/>
    </source>
</evidence>
<dbReference type="RefSeq" id="WP_154266122.1">
    <property type="nucleotide sequence ID" value="NZ_WKQM01000064.1"/>
</dbReference>
<evidence type="ECO:0000256" key="3">
    <source>
        <dbReference type="ARBA" id="ARBA00022840"/>
    </source>
</evidence>